<accession>A0A183IW66</accession>
<keyword evidence="4" id="KW-0554">One-carbon metabolism</keyword>
<dbReference type="GO" id="GO:0006730">
    <property type="term" value="P:one-carbon metabolic process"/>
    <property type="evidence" value="ECO:0007669"/>
    <property type="project" value="UniProtKB-KW"/>
</dbReference>
<evidence type="ECO:0000256" key="11">
    <source>
        <dbReference type="ARBA" id="ARBA00030876"/>
    </source>
</evidence>
<dbReference type="OrthoDB" id="5212574at2759"/>
<dbReference type="GO" id="GO:0005739">
    <property type="term" value="C:mitochondrion"/>
    <property type="evidence" value="ECO:0007669"/>
    <property type="project" value="TreeGrafter"/>
</dbReference>
<evidence type="ECO:0000256" key="4">
    <source>
        <dbReference type="ARBA" id="ARBA00022563"/>
    </source>
</evidence>
<dbReference type="EC" id="6.3.2.17" evidence="3"/>
<sequence length="333" mass="36976">MLGHTIEEIATHKAGIMKTFAPVVTVPQPPQAMAVLVKQSQLVNCPLYVVPPLQAYLNSCAGDTRLKFGIPGPHQDYNVSMALQLTRIWRSFREGHEQPFYTSTEGRADSSYRSGLPSSMLAAGAVTEPERLGIEECSWPGRCQIVRRDDMVFYLDGAHTPLSIQYTSQWFDEILQSYVDLDLRSVYKVLVFHCTYERSAVDLLAQFQNLNFDLALFCPPVAFPDAETSADVTNYMVSVGGRMKKCLQNRCAWLKLIEERRSAAGESTSGQNIPPLSSVVACVSDAVSYIELLKKQVNTNAPESPPAKMHVLVTGSLHLVGSFLQVLNWQSQE</sequence>
<evidence type="ECO:0000256" key="8">
    <source>
        <dbReference type="ARBA" id="ARBA00022840"/>
    </source>
</evidence>
<dbReference type="GO" id="GO:0005524">
    <property type="term" value="F:ATP binding"/>
    <property type="evidence" value="ECO:0007669"/>
    <property type="project" value="UniProtKB-KW"/>
</dbReference>
<dbReference type="InterPro" id="IPR001645">
    <property type="entry name" value="Folylpolyglutamate_synth"/>
</dbReference>
<organism evidence="15">
    <name type="scientific">Soboliphyme baturini</name>
    <dbReference type="NCBI Taxonomy" id="241478"/>
    <lineage>
        <taxon>Eukaryota</taxon>
        <taxon>Metazoa</taxon>
        <taxon>Ecdysozoa</taxon>
        <taxon>Nematoda</taxon>
        <taxon>Enoplea</taxon>
        <taxon>Dorylaimia</taxon>
        <taxon>Dioctophymatida</taxon>
        <taxon>Dioctophymatoidea</taxon>
        <taxon>Soboliphymatidae</taxon>
        <taxon>Soboliphyme</taxon>
    </lineage>
</organism>
<dbReference type="InterPro" id="IPR036615">
    <property type="entry name" value="Mur_ligase_C_dom_sf"/>
</dbReference>
<dbReference type="EMBL" id="UZAM01011014">
    <property type="protein sequence ID" value="VDP14534.1"/>
    <property type="molecule type" value="Genomic_DNA"/>
</dbReference>
<evidence type="ECO:0000313" key="15">
    <source>
        <dbReference type="WBParaSite" id="SBAD_0000815601-mRNA-1"/>
    </source>
</evidence>
<name>A0A183IW66_9BILA</name>
<comment type="pathway">
    <text evidence="1">Cofactor biosynthesis; tetrahydrofolylpolyglutamate biosynthesis.</text>
</comment>
<evidence type="ECO:0000313" key="13">
    <source>
        <dbReference type="EMBL" id="VDP14534.1"/>
    </source>
</evidence>
<keyword evidence="14" id="KW-1185">Reference proteome</keyword>
<evidence type="ECO:0000256" key="9">
    <source>
        <dbReference type="ARBA" id="ARBA00022842"/>
    </source>
</evidence>
<evidence type="ECO:0000256" key="5">
    <source>
        <dbReference type="ARBA" id="ARBA00022598"/>
    </source>
</evidence>
<proteinExistence type="inferred from homology"/>
<dbReference type="SUPFAM" id="SSF53244">
    <property type="entry name" value="MurD-like peptide ligases, peptide-binding domain"/>
    <property type="match status" value="1"/>
</dbReference>
<reference evidence="15" key="1">
    <citation type="submission" date="2016-06" db="UniProtKB">
        <authorList>
            <consortium name="WormBaseParasite"/>
        </authorList>
    </citation>
    <scope>IDENTIFICATION</scope>
</reference>
<evidence type="ECO:0000256" key="2">
    <source>
        <dbReference type="ARBA" id="ARBA00008276"/>
    </source>
</evidence>
<dbReference type="GO" id="GO:0046872">
    <property type="term" value="F:metal ion binding"/>
    <property type="evidence" value="ECO:0007669"/>
    <property type="project" value="UniProtKB-KW"/>
</dbReference>
<dbReference type="InterPro" id="IPR036565">
    <property type="entry name" value="Mur-like_cat_sf"/>
</dbReference>
<dbReference type="GO" id="GO:0004326">
    <property type="term" value="F:tetrahydrofolylpolyglutamate synthase activity"/>
    <property type="evidence" value="ECO:0007669"/>
    <property type="project" value="UniProtKB-EC"/>
</dbReference>
<keyword evidence="8" id="KW-0067">ATP-binding</keyword>
<dbReference type="PANTHER" id="PTHR11136">
    <property type="entry name" value="FOLYLPOLYGLUTAMATE SYNTHASE-RELATED"/>
    <property type="match status" value="1"/>
</dbReference>
<dbReference type="Proteomes" id="UP000270296">
    <property type="component" value="Unassembled WGS sequence"/>
</dbReference>
<gene>
    <name evidence="13" type="ORF">SBAD_LOCUS7863</name>
</gene>
<protein>
    <recommendedName>
        <fullName evidence="3">tetrahydrofolate synthase</fullName>
        <ecNumber evidence="3">6.3.2.17</ecNumber>
    </recommendedName>
    <alternativeName>
        <fullName evidence="11">Folylpoly-gamma-glutamate synthetase</fullName>
    </alternativeName>
    <alternativeName>
        <fullName evidence="10">Tetrahydrofolylpolyglutamate synthase</fullName>
    </alternativeName>
</protein>
<evidence type="ECO:0000256" key="7">
    <source>
        <dbReference type="ARBA" id="ARBA00022741"/>
    </source>
</evidence>
<keyword evidence="6" id="KW-0479">Metal-binding</keyword>
<evidence type="ECO:0000256" key="12">
    <source>
        <dbReference type="ARBA" id="ARBA00047493"/>
    </source>
</evidence>
<evidence type="ECO:0000256" key="3">
    <source>
        <dbReference type="ARBA" id="ARBA00013025"/>
    </source>
</evidence>
<evidence type="ECO:0000256" key="10">
    <source>
        <dbReference type="ARBA" id="ARBA00030592"/>
    </source>
</evidence>
<dbReference type="PANTHER" id="PTHR11136:SF5">
    <property type="entry name" value="FOLYLPOLYGLUTAMATE SYNTHASE, MITOCHONDRIAL"/>
    <property type="match status" value="1"/>
</dbReference>
<keyword evidence="7" id="KW-0547">Nucleotide-binding</keyword>
<dbReference type="Gene3D" id="3.90.190.20">
    <property type="entry name" value="Mur ligase, C-terminal domain"/>
    <property type="match status" value="1"/>
</dbReference>
<keyword evidence="9" id="KW-0460">Magnesium</keyword>
<dbReference type="WBParaSite" id="SBAD_0000815601-mRNA-1">
    <property type="protein sequence ID" value="SBAD_0000815601-mRNA-1"/>
    <property type="gene ID" value="SBAD_0000815601"/>
</dbReference>
<dbReference type="AlphaFoldDB" id="A0A183IW66"/>
<keyword evidence="5" id="KW-0436">Ligase</keyword>
<evidence type="ECO:0000256" key="1">
    <source>
        <dbReference type="ARBA" id="ARBA00005150"/>
    </source>
</evidence>
<comment type="similarity">
    <text evidence="2">Belongs to the folylpolyglutamate synthase family.</text>
</comment>
<dbReference type="SUPFAM" id="SSF53623">
    <property type="entry name" value="MurD-like peptide ligases, catalytic domain"/>
    <property type="match status" value="1"/>
</dbReference>
<dbReference type="GO" id="GO:0005829">
    <property type="term" value="C:cytosol"/>
    <property type="evidence" value="ECO:0007669"/>
    <property type="project" value="TreeGrafter"/>
</dbReference>
<comment type="catalytic activity">
    <reaction evidence="12">
        <text>(6S)-5,6,7,8-tetrahydrofolyl-(gamma-L-Glu)(n) + L-glutamate + ATP = (6S)-5,6,7,8-tetrahydrofolyl-(gamma-L-Glu)(n+1) + ADP + phosphate + H(+)</text>
        <dbReference type="Rhea" id="RHEA:10580"/>
        <dbReference type="Rhea" id="RHEA-COMP:14738"/>
        <dbReference type="Rhea" id="RHEA-COMP:14740"/>
        <dbReference type="ChEBI" id="CHEBI:15378"/>
        <dbReference type="ChEBI" id="CHEBI:29985"/>
        <dbReference type="ChEBI" id="CHEBI:30616"/>
        <dbReference type="ChEBI" id="CHEBI:43474"/>
        <dbReference type="ChEBI" id="CHEBI:141005"/>
        <dbReference type="ChEBI" id="CHEBI:456216"/>
        <dbReference type="EC" id="6.3.2.17"/>
    </reaction>
</comment>
<reference evidence="13 14" key="2">
    <citation type="submission" date="2018-11" db="EMBL/GenBank/DDBJ databases">
        <authorList>
            <consortium name="Pathogen Informatics"/>
        </authorList>
    </citation>
    <scope>NUCLEOTIDE SEQUENCE [LARGE SCALE GENOMIC DNA]</scope>
</reference>
<evidence type="ECO:0000256" key="6">
    <source>
        <dbReference type="ARBA" id="ARBA00022723"/>
    </source>
</evidence>
<dbReference type="Gene3D" id="3.40.1190.10">
    <property type="entry name" value="Mur-like, catalytic domain"/>
    <property type="match status" value="1"/>
</dbReference>
<evidence type="ECO:0000313" key="14">
    <source>
        <dbReference type="Proteomes" id="UP000270296"/>
    </source>
</evidence>